<dbReference type="PANTHER" id="PTHR33619">
    <property type="entry name" value="POLYSACCHARIDE EXPORT PROTEIN GFCE-RELATED"/>
    <property type="match status" value="1"/>
</dbReference>
<evidence type="ECO:0000256" key="1">
    <source>
        <dbReference type="ARBA" id="ARBA00022729"/>
    </source>
</evidence>
<dbReference type="PANTHER" id="PTHR33619:SF3">
    <property type="entry name" value="POLYSACCHARIDE EXPORT PROTEIN GFCE-RELATED"/>
    <property type="match status" value="1"/>
</dbReference>
<proteinExistence type="predicted"/>
<comment type="caution">
    <text evidence="5">The sequence shown here is derived from an EMBL/GenBank/DDBJ whole genome shotgun (WGS) entry which is preliminary data.</text>
</comment>
<keyword evidence="2" id="KW-1133">Transmembrane helix</keyword>
<dbReference type="InterPro" id="IPR003715">
    <property type="entry name" value="Poly_export_N"/>
</dbReference>
<dbReference type="Gene3D" id="3.10.560.10">
    <property type="entry name" value="Outer membrane lipoprotein wza domain like"/>
    <property type="match status" value="1"/>
</dbReference>
<dbReference type="Pfam" id="PF10531">
    <property type="entry name" value="SLBB"/>
    <property type="match status" value="1"/>
</dbReference>
<dbReference type="EMBL" id="QNBC01000064">
    <property type="protein sequence ID" value="RKX65928.1"/>
    <property type="molecule type" value="Genomic_DNA"/>
</dbReference>
<evidence type="ECO:0000256" key="2">
    <source>
        <dbReference type="SAM" id="Phobius"/>
    </source>
</evidence>
<feature type="transmembrane region" description="Helical" evidence="2">
    <location>
        <begin position="185"/>
        <end position="203"/>
    </location>
</feature>
<dbReference type="Proteomes" id="UP000282321">
    <property type="component" value="Unassembled WGS sequence"/>
</dbReference>
<evidence type="ECO:0000313" key="6">
    <source>
        <dbReference type="Proteomes" id="UP000282321"/>
    </source>
</evidence>
<keyword evidence="1" id="KW-0732">Signal</keyword>
<organism evidence="5 6">
    <name type="scientific">candidate division TA06 bacterium</name>
    <dbReference type="NCBI Taxonomy" id="2250710"/>
    <lineage>
        <taxon>Bacteria</taxon>
        <taxon>Bacteria division TA06</taxon>
    </lineage>
</organism>
<dbReference type="GO" id="GO:0015159">
    <property type="term" value="F:polysaccharide transmembrane transporter activity"/>
    <property type="evidence" value="ECO:0007669"/>
    <property type="project" value="InterPro"/>
</dbReference>
<protein>
    <submittedName>
        <fullName evidence="5">Uncharacterized protein</fullName>
    </submittedName>
</protein>
<feature type="domain" description="Polysaccharide export protein N-terminal" evidence="3">
    <location>
        <begin position="25"/>
        <end position="92"/>
    </location>
</feature>
<sequence>MISYRKSIVLSLLFLILSVTLFGDNVIGPGKGFKISVFNHPELSGEFFVHEDGYLYLPLIDTVYVNGLSFLDARERIINRYRQYLKSPNIIVIPSFRVSVLGEVKKPGIYNISGFESVSDIIALAGGVTDKANPGGVRILRDGRVIAKVNIFRENSEDLKSKGITILPRDIIVVPRKFLPTLQEWSILISTALTVATIVNLIINMRR</sequence>
<dbReference type="InterPro" id="IPR019554">
    <property type="entry name" value="Soluble_ligand-bd"/>
</dbReference>
<keyword evidence="2" id="KW-0812">Transmembrane</keyword>
<dbReference type="Pfam" id="PF02563">
    <property type="entry name" value="Poly_export"/>
    <property type="match status" value="1"/>
</dbReference>
<dbReference type="InterPro" id="IPR049712">
    <property type="entry name" value="Poly_export"/>
</dbReference>
<gene>
    <name evidence="5" type="ORF">DRP44_05210</name>
</gene>
<dbReference type="AlphaFoldDB" id="A0A660S9Q0"/>
<evidence type="ECO:0000259" key="4">
    <source>
        <dbReference type="Pfam" id="PF10531"/>
    </source>
</evidence>
<reference evidence="5 6" key="1">
    <citation type="submission" date="2018-06" db="EMBL/GenBank/DDBJ databases">
        <title>Extensive metabolic versatility and redundancy in microbially diverse, dynamic hydrothermal sediments.</title>
        <authorList>
            <person name="Dombrowski N."/>
            <person name="Teske A."/>
            <person name="Baker B.J."/>
        </authorList>
    </citation>
    <scope>NUCLEOTIDE SEQUENCE [LARGE SCALE GENOMIC DNA]</scope>
    <source>
        <strain evidence="5">B35_G9</strain>
    </source>
</reference>
<evidence type="ECO:0000259" key="3">
    <source>
        <dbReference type="Pfam" id="PF02563"/>
    </source>
</evidence>
<accession>A0A660S9Q0</accession>
<dbReference type="Gene3D" id="3.30.1950.10">
    <property type="entry name" value="wza like domain"/>
    <property type="match status" value="1"/>
</dbReference>
<keyword evidence="2" id="KW-0472">Membrane</keyword>
<name>A0A660S9Q0_UNCT6</name>
<feature type="domain" description="Soluble ligand binding" evidence="4">
    <location>
        <begin position="98"/>
        <end position="145"/>
    </location>
</feature>
<evidence type="ECO:0000313" key="5">
    <source>
        <dbReference type="EMBL" id="RKX65928.1"/>
    </source>
</evidence>